<dbReference type="PROSITE" id="PS00552">
    <property type="entry name" value="HTH_MERR_1"/>
    <property type="match status" value="1"/>
</dbReference>
<evidence type="ECO:0000313" key="4">
    <source>
        <dbReference type="Proteomes" id="UP001501442"/>
    </source>
</evidence>
<dbReference type="EMBL" id="BAABHK010000001">
    <property type="protein sequence ID" value="GAA4621017.1"/>
    <property type="molecule type" value="Genomic_DNA"/>
</dbReference>
<protein>
    <submittedName>
        <fullName evidence="3">MerR family transcriptional regulator</fullName>
    </submittedName>
</protein>
<dbReference type="PROSITE" id="PS50937">
    <property type="entry name" value="HTH_MERR_2"/>
    <property type="match status" value="1"/>
</dbReference>
<evidence type="ECO:0000259" key="2">
    <source>
        <dbReference type="PROSITE" id="PS50937"/>
    </source>
</evidence>
<keyword evidence="4" id="KW-1185">Reference proteome</keyword>
<proteinExistence type="predicted"/>
<accession>A0ABP8U322</accession>
<dbReference type="PANTHER" id="PTHR30204:SF98">
    <property type="entry name" value="HTH-TYPE TRANSCRIPTIONAL REGULATOR ADHR"/>
    <property type="match status" value="1"/>
</dbReference>
<keyword evidence="1" id="KW-0238">DNA-binding</keyword>
<feature type="domain" description="HTH merR-type" evidence="2">
    <location>
        <begin position="1"/>
        <end position="72"/>
    </location>
</feature>
<sequence>MTWFSPGDVADRTGLSLDTLRYYEREGLIGPVRRDSGGRRLYSGGDLAWLGVVTCLRRSGMGIADLRRFVGVVRGGAPASTEPVEMLRLHRSRLVEDIEHIRVALSVIDGKIAHYERAGARSA</sequence>
<dbReference type="Gene3D" id="1.10.1660.10">
    <property type="match status" value="1"/>
</dbReference>
<dbReference type="SUPFAM" id="SSF46955">
    <property type="entry name" value="Putative DNA-binding domain"/>
    <property type="match status" value="1"/>
</dbReference>
<dbReference type="PANTHER" id="PTHR30204">
    <property type="entry name" value="REDOX-CYCLING DRUG-SENSING TRANSCRIPTIONAL ACTIVATOR SOXR"/>
    <property type="match status" value="1"/>
</dbReference>
<dbReference type="Pfam" id="PF13411">
    <property type="entry name" value="MerR_1"/>
    <property type="match status" value="1"/>
</dbReference>
<dbReference type="InterPro" id="IPR009061">
    <property type="entry name" value="DNA-bd_dom_put_sf"/>
</dbReference>
<dbReference type="RefSeq" id="WP_345429151.1">
    <property type="nucleotide sequence ID" value="NZ_BAABHK010000001.1"/>
</dbReference>
<dbReference type="InterPro" id="IPR047057">
    <property type="entry name" value="MerR_fam"/>
</dbReference>
<dbReference type="InterPro" id="IPR000551">
    <property type="entry name" value="MerR-type_HTH_dom"/>
</dbReference>
<dbReference type="PRINTS" id="PR00040">
    <property type="entry name" value="HTHMERR"/>
</dbReference>
<gene>
    <name evidence="3" type="ORF">GCM10023196_007240</name>
</gene>
<evidence type="ECO:0000256" key="1">
    <source>
        <dbReference type="ARBA" id="ARBA00023125"/>
    </source>
</evidence>
<dbReference type="Proteomes" id="UP001501442">
    <property type="component" value="Unassembled WGS sequence"/>
</dbReference>
<dbReference type="SMART" id="SM00422">
    <property type="entry name" value="HTH_MERR"/>
    <property type="match status" value="1"/>
</dbReference>
<dbReference type="CDD" id="cd01109">
    <property type="entry name" value="HTH_YyaN"/>
    <property type="match status" value="1"/>
</dbReference>
<comment type="caution">
    <text evidence="3">The sequence shown here is derived from an EMBL/GenBank/DDBJ whole genome shotgun (WGS) entry which is preliminary data.</text>
</comment>
<name>A0ABP8U322_9ACTN</name>
<reference evidence="4" key="1">
    <citation type="journal article" date="2019" name="Int. J. Syst. Evol. Microbiol.">
        <title>The Global Catalogue of Microorganisms (GCM) 10K type strain sequencing project: providing services to taxonomists for standard genome sequencing and annotation.</title>
        <authorList>
            <consortium name="The Broad Institute Genomics Platform"/>
            <consortium name="The Broad Institute Genome Sequencing Center for Infectious Disease"/>
            <person name="Wu L."/>
            <person name="Ma J."/>
        </authorList>
    </citation>
    <scope>NUCLEOTIDE SEQUENCE [LARGE SCALE GENOMIC DNA]</scope>
    <source>
        <strain evidence="4">JCM 17939</strain>
    </source>
</reference>
<evidence type="ECO:0000313" key="3">
    <source>
        <dbReference type="EMBL" id="GAA4621017.1"/>
    </source>
</evidence>
<organism evidence="3 4">
    <name type="scientific">Actinoallomurus vinaceus</name>
    <dbReference type="NCBI Taxonomy" id="1080074"/>
    <lineage>
        <taxon>Bacteria</taxon>
        <taxon>Bacillati</taxon>
        <taxon>Actinomycetota</taxon>
        <taxon>Actinomycetes</taxon>
        <taxon>Streptosporangiales</taxon>
        <taxon>Thermomonosporaceae</taxon>
        <taxon>Actinoallomurus</taxon>
    </lineage>
</organism>